<dbReference type="InterPro" id="IPR036047">
    <property type="entry name" value="F-box-like_dom_sf"/>
</dbReference>
<dbReference type="InterPro" id="IPR006652">
    <property type="entry name" value="Kelch_1"/>
</dbReference>
<feature type="compositionally biased region" description="Gly residues" evidence="1">
    <location>
        <begin position="19"/>
        <end position="28"/>
    </location>
</feature>
<dbReference type="Pfam" id="PF01344">
    <property type="entry name" value="Kelch_1"/>
    <property type="match status" value="1"/>
</dbReference>
<feature type="domain" description="F-box" evidence="2">
    <location>
        <begin position="42"/>
        <end position="82"/>
    </location>
</feature>
<dbReference type="AlphaFoldDB" id="W1PBK1"/>
<dbReference type="Proteomes" id="UP000017836">
    <property type="component" value="Unassembled WGS sequence"/>
</dbReference>
<dbReference type="OMA" id="ANNDEGT"/>
<name>W1PBK1_AMBTC</name>
<accession>W1PBK1</accession>
<dbReference type="EMBL" id="KI394265">
    <property type="protein sequence ID" value="ERN04410.1"/>
    <property type="molecule type" value="Genomic_DNA"/>
</dbReference>
<dbReference type="Pfam" id="PF00646">
    <property type="entry name" value="F-box"/>
    <property type="match status" value="1"/>
</dbReference>
<dbReference type="Gene3D" id="2.120.10.80">
    <property type="entry name" value="Kelch-type beta propeller"/>
    <property type="match status" value="1"/>
</dbReference>
<evidence type="ECO:0000313" key="4">
    <source>
        <dbReference type="Proteomes" id="UP000017836"/>
    </source>
</evidence>
<dbReference type="SUPFAM" id="SSF81383">
    <property type="entry name" value="F-box domain"/>
    <property type="match status" value="1"/>
</dbReference>
<evidence type="ECO:0000256" key="1">
    <source>
        <dbReference type="SAM" id="MobiDB-lite"/>
    </source>
</evidence>
<dbReference type="InterPro" id="IPR015915">
    <property type="entry name" value="Kelch-typ_b-propeller"/>
</dbReference>
<feature type="compositionally biased region" description="Basic and acidic residues" evidence="1">
    <location>
        <begin position="1"/>
        <end position="12"/>
    </location>
</feature>
<sequence length="367" mass="39971">MDRKEGGEKEMQQEQQQEKGGGGGGGGGDGEEEKQTLIIPGLPNDVARLCLACLPFSHHARLKCVSRSWRSALSSRSLFDIRSQWGKGEDLLCVFPEDPSLSPGGLFDPRRCVWSPIHPMPCDPSRYGLSNFGCVALGPTVYVLGGSLFDARTFPMDRPTPSSAVFCYDLVRLSWAPRSPMLTPRGSFACGACGGSTIVVAGGGSRHAQFGVGGSRVSAVERYDSRSDVWEAEKGLPEVRAGCTGFVLGDDFWVMGGYGLYRTVSGVFPVDDYYRDGAVLGLESGQWREILPMWEEGERSRLGQVVVLRKGGDDGASASWAIFMLDGCFIFRQMDEQDSLMSECHSMIVSCIYIAMSRIDILVIDDI</sequence>
<dbReference type="CDD" id="cd22152">
    <property type="entry name" value="F-box_AtAFR-like"/>
    <property type="match status" value="1"/>
</dbReference>
<dbReference type="eggNOG" id="KOG1072">
    <property type="taxonomic scope" value="Eukaryota"/>
</dbReference>
<feature type="region of interest" description="Disordered" evidence="1">
    <location>
        <begin position="1"/>
        <end position="34"/>
    </location>
</feature>
<proteinExistence type="predicted"/>
<dbReference type="HOGENOM" id="CLU_039887_0_0_1"/>
<dbReference type="SMART" id="SM00256">
    <property type="entry name" value="FBOX"/>
    <property type="match status" value="1"/>
</dbReference>
<evidence type="ECO:0000313" key="3">
    <source>
        <dbReference type="EMBL" id="ERN04410.1"/>
    </source>
</evidence>
<dbReference type="PANTHER" id="PTHR47850:SF1">
    <property type="entry name" value="F-BOX_KELCH-REPEAT PROTEIN OR23"/>
    <property type="match status" value="1"/>
</dbReference>
<reference evidence="4" key="1">
    <citation type="journal article" date="2013" name="Science">
        <title>The Amborella genome and the evolution of flowering plants.</title>
        <authorList>
            <consortium name="Amborella Genome Project"/>
        </authorList>
    </citation>
    <scope>NUCLEOTIDE SEQUENCE [LARGE SCALE GENOMIC DNA]</scope>
</reference>
<keyword evidence="4" id="KW-1185">Reference proteome</keyword>
<protein>
    <recommendedName>
        <fullName evidence="2">F-box domain-containing protein</fullName>
    </recommendedName>
</protein>
<organism evidence="3 4">
    <name type="scientific">Amborella trichopoda</name>
    <dbReference type="NCBI Taxonomy" id="13333"/>
    <lineage>
        <taxon>Eukaryota</taxon>
        <taxon>Viridiplantae</taxon>
        <taxon>Streptophyta</taxon>
        <taxon>Embryophyta</taxon>
        <taxon>Tracheophyta</taxon>
        <taxon>Spermatophyta</taxon>
        <taxon>Magnoliopsida</taxon>
        <taxon>Amborellales</taxon>
        <taxon>Amborellaceae</taxon>
        <taxon>Amborella</taxon>
    </lineage>
</organism>
<dbReference type="PANTHER" id="PTHR47850">
    <property type="entry name" value="F-BOX/KELCH-REPEAT PROTEIN OR23"/>
    <property type="match status" value="1"/>
</dbReference>
<evidence type="ECO:0000259" key="2">
    <source>
        <dbReference type="SMART" id="SM00256"/>
    </source>
</evidence>
<dbReference type="Gramene" id="ERN04410">
    <property type="protein sequence ID" value="ERN04410"/>
    <property type="gene ID" value="AMTR_s00133p00043040"/>
</dbReference>
<dbReference type="InterPro" id="IPR001810">
    <property type="entry name" value="F-box_dom"/>
</dbReference>
<dbReference type="SMART" id="SM00612">
    <property type="entry name" value="Kelch"/>
    <property type="match status" value="2"/>
</dbReference>
<dbReference type="SUPFAM" id="SSF117281">
    <property type="entry name" value="Kelch motif"/>
    <property type="match status" value="1"/>
</dbReference>
<gene>
    <name evidence="3" type="ORF">AMTR_s00133p00043040</name>
</gene>